<keyword evidence="3" id="KW-1185">Reference proteome</keyword>
<dbReference type="Proteomes" id="UP000290408">
    <property type="component" value="Chromosome"/>
</dbReference>
<feature type="region of interest" description="Disordered" evidence="1">
    <location>
        <begin position="1"/>
        <end position="37"/>
    </location>
</feature>
<accession>A0A4V0ZAK8</accession>
<evidence type="ECO:0000313" key="2">
    <source>
        <dbReference type="EMBL" id="QBF44848.1"/>
    </source>
</evidence>
<dbReference type="OrthoDB" id="5182325at2"/>
<dbReference type="EMBL" id="CP036164">
    <property type="protein sequence ID" value="QBF44848.1"/>
    <property type="molecule type" value="Genomic_DNA"/>
</dbReference>
<proteinExistence type="predicted"/>
<gene>
    <name evidence="2" type="ORF">EXU32_00290</name>
</gene>
<protein>
    <submittedName>
        <fullName evidence="2">Uncharacterized protein</fullName>
    </submittedName>
</protein>
<evidence type="ECO:0000313" key="3">
    <source>
        <dbReference type="Proteomes" id="UP000290408"/>
    </source>
</evidence>
<dbReference type="KEGG" id="jli:EXU32_00290"/>
<feature type="compositionally biased region" description="Basic residues" evidence="1">
    <location>
        <begin position="1"/>
        <end position="17"/>
    </location>
</feature>
<reference evidence="2 3" key="1">
    <citation type="submission" date="2019-02" db="EMBL/GenBank/DDBJ databases">
        <title>Genomic data mining of an Antarctic deep-sea actinobacterium, Janibacterlimosus P3-3-X1.</title>
        <authorList>
            <person name="Liao L."/>
            <person name="Chen B."/>
        </authorList>
    </citation>
    <scope>NUCLEOTIDE SEQUENCE [LARGE SCALE GENOMIC DNA]</scope>
    <source>
        <strain evidence="2 3">P3-3-X1</strain>
    </source>
</reference>
<evidence type="ECO:0000256" key="1">
    <source>
        <dbReference type="SAM" id="MobiDB-lite"/>
    </source>
</evidence>
<organism evidence="2 3">
    <name type="scientific">Janibacter limosus</name>
    <dbReference type="NCBI Taxonomy" id="53458"/>
    <lineage>
        <taxon>Bacteria</taxon>
        <taxon>Bacillati</taxon>
        <taxon>Actinomycetota</taxon>
        <taxon>Actinomycetes</taxon>
        <taxon>Micrococcales</taxon>
        <taxon>Intrasporangiaceae</taxon>
        <taxon>Janibacter</taxon>
    </lineage>
</organism>
<dbReference type="AlphaFoldDB" id="A0A4V0ZAK8"/>
<name>A0A4V0ZAK8_9MICO</name>
<dbReference type="RefSeq" id="WP_130628101.1">
    <property type="nucleotide sequence ID" value="NZ_CP036164.1"/>
</dbReference>
<sequence>MAKQHRNRKQRGPHRTATRPSRGQSSPRREPAELGPLIGPLRQGLRAADPTAFWVTAAPIVTVLEEPGELSAQLPDGVDLLQSFIDVDVAETTALLHMVAAMSRDDLLRGRSRRALTSRRQPIPPEVTGLSQARVTGTQVFGDGGGDNHLVELTLPGGVRATLLAYVARFPHLYLKDAFVMGERLDQVQERYTQILAVEGYDFADAVRTLDPAQTRASLEHALAGIRPDVAKKPEEGDQWPMLRPFVEFVLSLLPEGGEGYDQRGWLVGQGPGALRAGGLGGFGADWDDWDDDDSIPWDEAAEFALDDEFDWGEDPPWIDEDGTDLAELFLSSPQAADLEQGSRAAMLVRYLMVLSADLTDDPLVWDPDVVRGVLEDVLPTDPLIPPEMVDEVTVVLPALVAWAHHITEVDPDLTEAVRLMMTPLLTELPSRRSDPLARVMRSEALVDIALSSGDAGVFELALLAQRVGGNTELQDLDSEPLPLEQLDLDAAPDDVIEQMQEIDAALVAGLERVGGGQLDLGDAVLDVEFRTACRRFLTQVATRDASALRRRASARTTAVAVAWIVGRGNELVGHLPAPVRTGELLRAFGVKSTPSSRAGTLMRAAVLPQDHLGVSLGSPDLLVGSARAAIMGHRDRLLEDQPDA</sequence>